<reference evidence="1" key="1">
    <citation type="submission" date="2021-06" db="EMBL/GenBank/DDBJ databases">
        <authorList>
            <person name="Kallberg Y."/>
            <person name="Tangrot J."/>
            <person name="Rosling A."/>
        </authorList>
    </citation>
    <scope>NUCLEOTIDE SEQUENCE</scope>
    <source>
        <strain evidence="1">CL551</strain>
    </source>
</reference>
<dbReference type="AlphaFoldDB" id="A0A9N8W0K9"/>
<evidence type="ECO:0000313" key="2">
    <source>
        <dbReference type="Proteomes" id="UP000789342"/>
    </source>
</evidence>
<proteinExistence type="predicted"/>
<organism evidence="1 2">
    <name type="scientific">Acaulospora morrowiae</name>
    <dbReference type="NCBI Taxonomy" id="94023"/>
    <lineage>
        <taxon>Eukaryota</taxon>
        <taxon>Fungi</taxon>
        <taxon>Fungi incertae sedis</taxon>
        <taxon>Mucoromycota</taxon>
        <taxon>Glomeromycotina</taxon>
        <taxon>Glomeromycetes</taxon>
        <taxon>Diversisporales</taxon>
        <taxon>Acaulosporaceae</taxon>
        <taxon>Acaulospora</taxon>
    </lineage>
</organism>
<dbReference type="EMBL" id="CAJVPV010000695">
    <property type="protein sequence ID" value="CAG8469747.1"/>
    <property type="molecule type" value="Genomic_DNA"/>
</dbReference>
<evidence type="ECO:0000313" key="1">
    <source>
        <dbReference type="EMBL" id="CAG8469747.1"/>
    </source>
</evidence>
<name>A0A9N8W0K9_9GLOM</name>
<protein>
    <submittedName>
        <fullName evidence="1">5314_t:CDS:1</fullName>
    </submittedName>
</protein>
<comment type="caution">
    <text evidence="1">The sequence shown here is derived from an EMBL/GenBank/DDBJ whole genome shotgun (WGS) entry which is preliminary data.</text>
</comment>
<dbReference type="Proteomes" id="UP000789342">
    <property type="component" value="Unassembled WGS sequence"/>
</dbReference>
<keyword evidence="2" id="KW-1185">Reference proteome</keyword>
<dbReference type="InterPro" id="IPR036047">
    <property type="entry name" value="F-box-like_dom_sf"/>
</dbReference>
<accession>A0A9N8W0K9</accession>
<gene>
    <name evidence="1" type="ORF">AMORRO_LOCUS1799</name>
</gene>
<dbReference type="SUPFAM" id="SSF81383">
    <property type="entry name" value="F-box domain"/>
    <property type="match status" value="1"/>
</dbReference>
<dbReference type="OrthoDB" id="2351612at2759"/>
<sequence>MLHPLLPGHLTSSRHSLNSLSNDILYIIIEELDFLSTLFLRLTCRSIYLAFSDTILFSCVSLPSSFTQRQFNSLFSYLRSTQKLRLIRQLTFDRSKVTSDAVISVLRDCENIQYLCILGCRDVSIPPITDAIVDWYDEYEGSHEGDSAFGNKIRMGKLEKIVMTRCIGGKRHSLFIKKILEDLKRMKDHRKKNDELNSDAFECHYTGGINTISTISSSMSVISAALSNNSPSICLPAPVTSKEITGDDTNDGIFQFQSCSDPNCEPCTLSCAECGIKYKYWDEFWIKCHWCKNRHFCGACITEASRRSVFRDYSFRYERIKLCQLFDVPCPK</sequence>